<keyword evidence="2" id="KW-0812">Transmembrane</keyword>
<feature type="transmembrane region" description="Helical" evidence="2">
    <location>
        <begin position="264"/>
        <end position="285"/>
    </location>
</feature>
<evidence type="ECO:0000256" key="2">
    <source>
        <dbReference type="SAM" id="Phobius"/>
    </source>
</evidence>
<evidence type="ECO:0000313" key="4">
    <source>
        <dbReference type="EMBL" id="MBC1501369.1"/>
    </source>
</evidence>
<organism evidence="4 5">
    <name type="scientific">Listeria weihenstephanensis</name>
    <dbReference type="NCBI Taxonomy" id="1006155"/>
    <lineage>
        <taxon>Bacteria</taxon>
        <taxon>Bacillati</taxon>
        <taxon>Bacillota</taxon>
        <taxon>Bacilli</taxon>
        <taxon>Bacillales</taxon>
        <taxon>Listeriaceae</taxon>
        <taxon>Listeria</taxon>
    </lineage>
</organism>
<accession>A0A841Z928</accession>
<dbReference type="Pfam" id="PF04740">
    <property type="entry name" value="LXG"/>
    <property type="match status" value="1"/>
</dbReference>
<comment type="similarity">
    <text evidence="1">In the N-terminal section; belongs to the LXG family.</text>
</comment>
<dbReference type="AlphaFoldDB" id="A0A841Z928"/>
<dbReference type="RefSeq" id="WP_185426705.1">
    <property type="nucleotide sequence ID" value="NZ_JAARRL010000021.1"/>
</dbReference>
<gene>
    <name evidence="4" type="ORF">HB943_12220</name>
</gene>
<dbReference type="Pfam" id="PF14424">
    <property type="entry name" value="Toxin-deaminase"/>
    <property type="match status" value="1"/>
</dbReference>
<dbReference type="EMBL" id="JAARRL010000021">
    <property type="protein sequence ID" value="MBC1501369.1"/>
    <property type="molecule type" value="Genomic_DNA"/>
</dbReference>
<evidence type="ECO:0000259" key="3">
    <source>
        <dbReference type="PROSITE" id="PS51756"/>
    </source>
</evidence>
<dbReference type="PROSITE" id="PS51756">
    <property type="entry name" value="LXG"/>
    <property type="match status" value="1"/>
</dbReference>
<keyword evidence="2" id="KW-1133">Transmembrane helix</keyword>
<feature type="domain" description="LXG" evidence="3">
    <location>
        <begin position="1"/>
        <end position="232"/>
    </location>
</feature>
<dbReference type="Proteomes" id="UP000564536">
    <property type="component" value="Unassembled WGS sequence"/>
</dbReference>
<evidence type="ECO:0000313" key="5">
    <source>
        <dbReference type="Proteomes" id="UP000564536"/>
    </source>
</evidence>
<dbReference type="InterPro" id="IPR032721">
    <property type="entry name" value="Toxin-deaminase"/>
</dbReference>
<proteinExistence type="inferred from homology"/>
<reference evidence="4 5" key="1">
    <citation type="submission" date="2020-03" db="EMBL/GenBank/DDBJ databases">
        <title>Soil Listeria distribution.</title>
        <authorList>
            <person name="Liao J."/>
            <person name="Wiedmann M."/>
        </authorList>
    </citation>
    <scope>NUCLEOTIDE SEQUENCE [LARGE SCALE GENOMIC DNA]</scope>
    <source>
        <strain evidence="4 5">FSL L7-1523</strain>
    </source>
</reference>
<comment type="caution">
    <text evidence="4">The sequence shown here is derived from an EMBL/GenBank/DDBJ whole genome shotgun (WGS) entry which is preliminary data.</text>
</comment>
<keyword evidence="2" id="KW-0472">Membrane</keyword>
<name>A0A841Z928_9LIST</name>
<evidence type="ECO:0000256" key="1">
    <source>
        <dbReference type="ARBA" id="ARBA00034117"/>
    </source>
</evidence>
<dbReference type="InterPro" id="IPR006829">
    <property type="entry name" value="LXG_dom"/>
</dbReference>
<protein>
    <recommendedName>
        <fullName evidence="3">LXG domain-containing protein</fullName>
    </recommendedName>
</protein>
<sequence>MSYLIKYDDITSFSSYAGQKLNGYQEQLDAIQGSLDGIAGLEQLKGSAADSIKNYLNEVHTSLIASIQQLIMEYQSRLLLYKDGYYEGIDSDLHAQIDEDLLGDKKTFFNTSSTDFENTYSDFTTAISNIQDMLPSNGVKPDWLRTNYTDVGTHINTHKENTGTYEATHQKDDLTIFKSMLLSIQQLIKENQANPQGVTTYQAGDIANFPSAAGLNEALQSSSDFLQGNSAAIEAASGRESARWDALQAEYEEELAKEREKNGWLQIVGGAAAVLIGGAAIVLTAGAATPLVVAAYAFGGGAMLYGAAEMSEGSENVAYGRAGDAYSLASNPLRDTIFMGNQEAYDIFGMIAVTGSSIIIPGALAYRSAATAGQIVGVGEIAGTAMTRAAVGELGGYLLTRTVPPLLEPYVGSDWAAGIGFTAGMVASAGGGAWAARGINSALDIPTTGVFKPRVVAETNGLKSPSQLGVTEKVSEATKVQKIENFQSRIDDIRGQMPNSKLKNQGNMAVADVNIKDLPDEFMAHSKIHGADSKGADLGEFSHASENRIFESYTVDKFPRYNDTEVKILEDIASKITDPNVSGKIDLYTELPTCQSCTNVIFEFRKKFPNIELNIFTK</sequence>